<protein>
    <submittedName>
        <fullName evidence="3">Uncharacterized protein</fullName>
    </submittedName>
</protein>
<evidence type="ECO:0000313" key="3">
    <source>
        <dbReference type="EMBL" id="OGD73870.1"/>
    </source>
</evidence>
<feature type="region of interest" description="Disordered" evidence="1">
    <location>
        <begin position="238"/>
        <end position="345"/>
    </location>
</feature>
<feature type="transmembrane region" description="Helical" evidence="2">
    <location>
        <begin position="46"/>
        <end position="68"/>
    </location>
</feature>
<keyword evidence="2" id="KW-0472">Membrane</keyword>
<comment type="caution">
    <text evidence="3">The sequence shown here is derived from an EMBL/GenBank/DDBJ whole genome shotgun (WGS) entry which is preliminary data.</text>
</comment>
<organism evidence="3 4">
    <name type="scientific">Candidatus Coatesbacteria bacterium RBG_13_66_14</name>
    <dbReference type="NCBI Taxonomy" id="1817816"/>
    <lineage>
        <taxon>Bacteria</taxon>
        <taxon>Candidatus Coatesiibacteriota</taxon>
    </lineage>
</organism>
<dbReference type="Proteomes" id="UP000177187">
    <property type="component" value="Unassembled WGS sequence"/>
</dbReference>
<feature type="compositionally biased region" description="Basic and acidic residues" evidence="1">
    <location>
        <begin position="238"/>
        <end position="248"/>
    </location>
</feature>
<dbReference type="STRING" id="1817816.A2Y64_00670"/>
<feature type="compositionally biased region" description="Gly residues" evidence="1">
    <location>
        <begin position="259"/>
        <end position="271"/>
    </location>
</feature>
<feature type="transmembrane region" description="Helical" evidence="2">
    <location>
        <begin position="165"/>
        <end position="186"/>
    </location>
</feature>
<keyword evidence="2" id="KW-1133">Transmembrane helix</keyword>
<feature type="transmembrane region" description="Helical" evidence="2">
    <location>
        <begin position="9"/>
        <end position="26"/>
    </location>
</feature>
<feature type="compositionally biased region" description="Gly residues" evidence="1">
    <location>
        <begin position="322"/>
        <end position="333"/>
    </location>
</feature>
<accession>A0A1F5F2Q3</accession>
<sequence>MNHYSFNRYGLLAMIVPGALAVLATWRVEINLFSLFGVRGFSLTGALVFLVLALTAGLLLSTVFGWFGRLVQRLFFGRIPGSFFLERASREAGLLRVKLAHGAGHSLDRNFPQSFANAFRTYFKYETANDELRDRLCLSALAEHSAEVHRRLERLEAGGQMRMNLAGLFLSYALARLAWILTSGLAFTPLRIVELALALVLFLGFVWSYLSQVGVYYHELYLAFFALTVEENVDRPHVRLQTREDDRPRNRHRRRKPDSGGGDRPSGGGNQSSGARDRSARGGNRSSDGRDRSSGRDIRPSDGRDRSSGGGDRSSDGRDRSSGGGDRSSGGGDRPPDGGQPPREG</sequence>
<reference evidence="3 4" key="1">
    <citation type="journal article" date="2016" name="Nat. Commun.">
        <title>Thousands of microbial genomes shed light on interconnected biogeochemical processes in an aquifer system.</title>
        <authorList>
            <person name="Anantharaman K."/>
            <person name="Brown C.T."/>
            <person name="Hug L.A."/>
            <person name="Sharon I."/>
            <person name="Castelle C.J."/>
            <person name="Probst A.J."/>
            <person name="Thomas B.C."/>
            <person name="Singh A."/>
            <person name="Wilkins M.J."/>
            <person name="Karaoz U."/>
            <person name="Brodie E.L."/>
            <person name="Williams K.H."/>
            <person name="Hubbard S.S."/>
            <person name="Banfield J.F."/>
        </authorList>
    </citation>
    <scope>NUCLEOTIDE SEQUENCE [LARGE SCALE GENOMIC DNA]</scope>
</reference>
<evidence type="ECO:0000313" key="4">
    <source>
        <dbReference type="Proteomes" id="UP000177187"/>
    </source>
</evidence>
<keyword evidence="2" id="KW-0812">Transmembrane</keyword>
<evidence type="ECO:0000256" key="2">
    <source>
        <dbReference type="SAM" id="Phobius"/>
    </source>
</evidence>
<dbReference type="AlphaFoldDB" id="A0A1F5F2Q3"/>
<evidence type="ECO:0000256" key="1">
    <source>
        <dbReference type="SAM" id="MobiDB-lite"/>
    </source>
</evidence>
<feature type="transmembrane region" description="Helical" evidence="2">
    <location>
        <begin position="192"/>
        <end position="210"/>
    </location>
</feature>
<dbReference type="EMBL" id="MFAF01000112">
    <property type="protein sequence ID" value="OGD73870.1"/>
    <property type="molecule type" value="Genomic_DNA"/>
</dbReference>
<proteinExistence type="predicted"/>
<feature type="compositionally biased region" description="Basic and acidic residues" evidence="1">
    <location>
        <begin position="287"/>
        <end position="321"/>
    </location>
</feature>
<name>A0A1F5F2Q3_9BACT</name>
<gene>
    <name evidence="3" type="ORF">A2Y64_00670</name>
</gene>